<reference evidence="1" key="1">
    <citation type="journal article" date="2019" name="BMC Genomics">
        <title>A new reference genome for Sorghum bicolor reveals high levels of sequence similarity between sweet and grain genotypes: implications for the genetics of sugar metabolism.</title>
        <authorList>
            <person name="Cooper E.A."/>
            <person name="Brenton Z.W."/>
            <person name="Flinn B.S."/>
            <person name="Jenkins J."/>
            <person name="Shu S."/>
            <person name="Flowers D."/>
            <person name="Luo F."/>
            <person name="Wang Y."/>
            <person name="Xia P."/>
            <person name="Barry K."/>
            <person name="Daum C."/>
            <person name="Lipzen A."/>
            <person name="Yoshinaga Y."/>
            <person name="Schmutz J."/>
            <person name="Saski C."/>
            <person name="Vermerris W."/>
            <person name="Kresovich S."/>
        </authorList>
    </citation>
    <scope>NUCLEOTIDE SEQUENCE</scope>
</reference>
<dbReference type="EMBL" id="CM027688">
    <property type="protein sequence ID" value="KAG0518825.1"/>
    <property type="molecule type" value="Genomic_DNA"/>
</dbReference>
<name>A0A921QD20_SORBI</name>
<gene>
    <name evidence="1" type="ORF">BDA96_09G210600</name>
</gene>
<protein>
    <submittedName>
        <fullName evidence="1">Uncharacterized protein</fullName>
    </submittedName>
</protein>
<accession>A0A921QD20</accession>
<comment type="caution">
    <text evidence="1">The sequence shown here is derived from an EMBL/GenBank/DDBJ whole genome shotgun (WGS) entry which is preliminary data.</text>
</comment>
<evidence type="ECO:0000313" key="2">
    <source>
        <dbReference type="Proteomes" id="UP000807115"/>
    </source>
</evidence>
<sequence length="71" mass="7942">MPLAHYTVYIAITPSIANESLTLYITTKTNQIDQGLSHPTLGSLGLQISSVNQTPPKFQSTWLNCRYQPDY</sequence>
<reference evidence="1" key="2">
    <citation type="submission" date="2020-10" db="EMBL/GenBank/DDBJ databases">
        <authorList>
            <person name="Cooper E.A."/>
            <person name="Brenton Z.W."/>
            <person name="Flinn B.S."/>
            <person name="Jenkins J."/>
            <person name="Shu S."/>
            <person name="Flowers D."/>
            <person name="Luo F."/>
            <person name="Wang Y."/>
            <person name="Xia P."/>
            <person name="Barry K."/>
            <person name="Daum C."/>
            <person name="Lipzen A."/>
            <person name="Yoshinaga Y."/>
            <person name="Schmutz J."/>
            <person name="Saski C."/>
            <person name="Vermerris W."/>
            <person name="Kresovich S."/>
        </authorList>
    </citation>
    <scope>NUCLEOTIDE SEQUENCE</scope>
</reference>
<dbReference type="Proteomes" id="UP000807115">
    <property type="component" value="Chromosome 9"/>
</dbReference>
<proteinExistence type="predicted"/>
<dbReference type="AlphaFoldDB" id="A0A921QD20"/>
<organism evidence="1 2">
    <name type="scientific">Sorghum bicolor</name>
    <name type="common">Sorghum</name>
    <name type="synonym">Sorghum vulgare</name>
    <dbReference type="NCBI Taxonomy" id="4558"/>
    <lineage>
        <taxon>Eukaryota</taxon>
        <taxon>Viridiplantae</taxon>
        <taxon>Streptophyta</taxon>
        <taxon>Embryophyta</taxon>
        <taxon>Tracheophyta</taxon>
        <taxon>Spermatophyta</taxon>
        <taxon>Magnoliopsida</taxon>
        <taxon>Liliopsida</taxon>
        <taxon>Poales</taxon>
        <taxon>Poaceae</taxon>
        <taxon>PACMAD clade</taxon>
        <taxon>Panicoideae</taxon>
        <taxon>Andropogonodae</taxon>
        <taxon>Andropogoneae</taxon>
        <taxon>Sorghinae</taxon>
        <taxon>Sorghum</taxon>
    </lineage>
</organism>
<evidence type="ECO:0000313" key="1">
    <source>
        <dbReference type="EMBL" id="KAG0518825.1"/>
    </source>
</evidence>